<keyword evidence="1" id="KW-0540">Nuclease</keyword>
<gene>
    <name evidence="5" type="ORF">INF35_03055</name>
</gene>
<dbReference type="PANTHER" id="PTHR23044:SF61">
    <property type="entry name" value="3'-5' EXORIBONUCLEASE 1-RELATED"/>
    <property type="match status" value="1"/>
</dbReference>
<dbReference type="InterPro" id="IPR013520">
    <property type="entry name" value="Ribonucl_H"/>
</dbReference>
<name>A0ABR9R0Y8_9FIRM</name>
<dbReference type="RefSeq" id="WP_193500050.1">
    <property type="nucleotide sequence ID" value="NZ_JADCKC010000001.1"/>
</dbReference>
<dbReference type="InterPro" id="IPR047201">
    <property type="entry name" value="ERI-1_3'hExo-like"/>
</dbReference>
<accession>A0ABR9R0Y8</accession>
<dbReference type="GO" id="GO:0004527">
    <property type="term" value="F:exonuclease activity"/>
    <property type="evidence" value="ECO:0007669"/>
    <property type="project" value="UniProtKB-KW"/>
</dbReference>
<keyword evidence="2" id="KW-0378">Hydrolase</keyword>
<proteinExistence type="predicted"/>
<evidence type="ECO:0000256" key="1">
    <source>
        <dbReference type="ARBA" id="ARBA00022722"/>
    </source>
</evidence>
<dbReference type="Pfam" id="PF00929">
    <property type="entry name" value="RNase_T"/>
    <property type="match status" value="1"/>
</dbReference>
<dbReference type="InterPro" id="IPR036397">
    <property type="entry name" value="RNaseH_sf"/>
</dbReference>
<feature type="domain" description="Exonuclease" evidence="4">
    <location>
        <begin position="2"/>
        <end position="186"/>
    </location>
</feature>
<dbReference type="PANTHER" id="PTHR23044">
    <property type="entry name" value="3'-5' EXONUCLEASE ERI1-RELATED"/>
    <property type="match status" value="1"/>
</dbReference>
<evidence type="ECO:0000313" key="6">
    <source>
        <dbReference type="Proteomes" id="UP000768567"/>
    </source>
</evidence>
<comment type="caution">
    <text evidence="5">The sequence shown here is derived from an EMBL/GenBank/DDBJ whole genome shotgun (WGS) entry which is preliminary data.</text>
</comment>
<evidence type="ECO:0000256" key="3">
    <source>
        <dbReference type="ARBA" id="ARBA00022839"/>
    </source>
</evidence>
<organism evidence="5 6">
    <name type="scientific">Gemmiger gallinarum</name>
    <dbReference type="NCBI Taxonomy" id="2779354"/>
    <lineage>
        <taxon>Bacteria</taxon>
        <taxon>Bacillati</taxon>
        <taxon>Bacillota</taxon>
        <taxon>Clostridia</taxon>
        <taxon>Eubacteriales</taxon>
        <taxon>Gemmiger</taxon>
    </lineage>
</organism>
<reference evidence="5 6" key="1">
    <citation type="submission" date="2020-10" db="EMBL/GenBank/DDBJ databases">
        <title>ChiBAC.</title>
        <authorList>
            <person name="Zenner C."/>
            <person name="Hitch T.C.A."/>
            <person name="Clavel T."/>
        </authorList>
    </citation>
    <scope>NUCLEOTIDE SEQUENCE [LARGE SCALE GENOMIC DNA]</scope>
    <source>
        <strain evidence="5 6">DSM 109015</strain>
    </source>
</reference>
<evidence type="ECO:0000313" key="5">
    <source>
        <dbReference type="EMBL" id="MBE5036765.1"/>
    </source>
</evidence>
<dbReference type="InterPro" id="IPR012337">
    <property type="entry name" value="RNaseH-like_sf"/>
</dbReference>
<dbReference type="EMBL" id="JADCKC010000001">
    <property type="protein sequence ID" value="MBE5036765.1"/>
    <property type="molecule type" value="Genomic_DNA"/>
</dbReference>
<evidence type="ECO:0000259" key="4">
    <source>
        <dbReference type="SMART" id="SM00479"/>
    </source>
</evidence>
<dbReference type="Proteomes" id="UP000768567">
    <property type="component" value="Unassembled WGS sequence"/>
</dbReference>
<keyword evidence="3 5" id="KW-0269">Exonuclease</keyword>
<evidence type="ECO:0000256" key="2">
    <source>
        <dbReference type="ARBA" id="ARBA00022801"/>
    </source>
</evidence>
<dbReference type="Gene3D" id="3.30.420.10">
    <property type="entry name" value="Ribonuclease H-like superfamily/Ribonuclease H"/>
    <property type="match status" value="1"/>
</dbReference>
<protein>
    <submittedName>
        <fullName evidence="5">Exonuclease domain-containing protein</fullName>
    </submittedName>
</protein>
<dbReference type="SUPFAM" id="SSF53098">
    <property type="entry name" value="Ribonuclease H-like"/>
    <property type="match status" value="1"/>
</dbReference>
<dbReference type="SMART" id="SM00479">
    <property type="entry name" value="EXOIII"/>
    <property type="match status" value="1"/>
</dbReference>
<dbReference type="InterPro" id="IPR051274">
    <property type="entry name" value="3-5_Exoribonuclease"/>
</dbReference>
<sequence>MNLIVFDLEWNIGYQPKTFRYHGAELTLRGEIIQIGAVRIDESGDILDTFDMTLRPRIFRKLQHHIAKVTGLSQGEIDAGVPVADGLAEFMRWAGPDAVFAEWGLDDVPVLKQNLFLCGLDERWPAKWYDLQRVFLQSHPRKEGEGMTLESVVDRMGIEKDQAFHNALVDALYTVKVCRLLPLGEALRAYPDEDQLLQEALLTDPAASYYDVQIFRDRLEHDDYKNDPALCSVNCPLCGAALSVGEIWLKRGNTGYYTEAKCPRHGTWFLRFKLSRRDGLHWSFARCLEAARPETLEKWEHQKARMEARLRRKEEKQQAEA</sequence>
<dbReference type="CDD" id="cd06133">
    <property type="entry name" value="ERI-1_3'hExo_like"/>
    <property type="match status" value="1"/>
</dbReference>
<keyword evidence="6" id="KW-1185">Reference proteome</keyword>